<dbReference type="OrthoDB" id="9800643at2"/>
<keyword evidence="1 5" id="KW-0489">Methyltransferase</keyword>
<dbReference type="PANTHER" id="PTHR18895:SF74">
    <property type="entry name" value="MTRF1L RELEASE FACTOR GLUTAMINE METHYLTRANSFERASE"/>
    <property type="match status" value="1"/>
</dbReference>
<dbReference type="FunFam" id="3.40.50.150:FF:000053">
    <property type="entry name" value="Release factor glutamine methyltransferase"/>
    <property type="match status" value="1"/>
</dbReference>
<dbReference type="GO" id="GO:0003676">
    <property type="term" value="F:nucleic acid binding"/>
    <property type="evidence" value="ECO:0007669"/>
    <property type="project" value="InterPro"/>
</dbReference>
<comment type="function">
    <text evidence="5">Methylates the class 1 translation termination release factors RF1/PrfA and RF2/PrfB on the glutamine residue of the universally conserved GGQ motif.</text>
</comment>
<evidence type="ECO:0000259" key="7">
    <source>
        <dbReference type="Pfam" id="PF17827"/>
    </source>
</evidence>
<dbReference type="InterPro" id="IPR002052">
    <property type="entry name" value="DNA_methylase_N6_adenine_CS"/>
</dbReference>
<feature type="binding site" evidence="5">
    <location>
        <position position="141"/>
    </location>
    <ligand>
        <name>S-adenosyl-L-methionine</name>
        <dbReference type="ChEBI" id="CHEBI:59789"/>
    </ligand>
</feature>
<dbReference type="Pfam" id="PF05175">
    <property type="entry name" value="MTS"/>
    <property type="match status" value="1"/>
</dbReference>
<dbReference type="InterPro" id="IPR050320">
    <property type="entry name" value="N5-glutamine_MTase"/>
</dbReference>
<dbReference type="EMBL" id="FMKA01000003">
    <property type="protein sequence ID" value="SCP96073.1"/>
    <property type="molecule type" value="Genomic_DNA"/>
</dbReference>
<dbReference type="HAMAP" id="MF_02126">
    <property type="entry name" value="RF_methyltr_PrmC"/>
    <property type="match status" value="1"/>
</dbReference>
<dbReference type="Gene3D" id="3.40.50.150">
    <property type="entry name" value="Vaccinia Virus protein VP39"/>
    <property type="match status" value="1"/>
</dbReference>
<dbReference type="InterPro" id="IPR029063">
    <property type="entry name" value="SAM-dependent_MTases_sf"/>
</dbReference>
<feature type="binding site" evidence="5">
    <location>
        <position position="182"/>
    </location>
    <ligand>
        <name>S-adenosyl-L-methionine</name>
        <dbReference type="ChEBI" id="CHEBI:59789"/>
    </ligand>
</feature>
<keyword evidence="9" id="KW-1185">Reference proteome</keyword>
<dbReference type="AlphaFoldDB" id="A0A1D3TR03"/>
<dbReference type="Proteomes" id="UP000199315">
    <property type="component" value="Unassembled WGS sequence"/>
</dbReference>
<sequence>MTIEETLKYGREQLNKAAVENGDLDAWLLLAHVLKIDRNYYFLHGKDSMGDGEFGEYERLIAERSKRIPLQYLTGEQEFMGLLFKVNPEVLIPRQDTEILVEEALKRLEHGMSVLDMCTGSGCILISLLHYRKGIRGTGSDISKGAIRTAEENARNCGVDVEFCLSDLFDHVSGKFDMIVSNPPYIRSDVIPTLMEEVRSHEPMSALDGFEDGLYFYRRIIDEGREYLNPGGWIYFEIGHDQGRDVMELFENMGYRDIQTVKDLAGLDRVVYGRYMEAES</sequence>
<evidence type="ECO:0000313" key="8">
    <source>
        <dbReference type="EMBL" id="SCP96073.1"/>
    </source>
</evidence>
<dbReference type="SUPFAM" id="SSF53335">
    <property type="entry name" value="S-adenosyl-L-methionine-dependent methyltransferases"/>
    <property type="match status" value="1"/>
</dbReference>
<comment type="similarity">
    <text evidence="5">Belongs to the protein N5-glutamine methyltransferase family. PrmC subfamily.</text>
</comment>
<dbReference type="EC" id="2.1.1.297" evidence="5"/>
<dbReference type="NCBIfam" id="TIGR03534">
    <property type="entry name" value="RF_mod_PrmC"/>
    <property type="match status" value="1"/>
</dbReference>
<evidence type="ECO:0000256" key="4">
    <source>
        <dbReference type="ARBA" id="ARBA00048391"/>
    </source>
</evidence>
<evidence type="ECO:0000256" key="5">
    <source>
        <dbReference type="HAMAP-Rule" id="MF_02126"/>
    </source>
</evidence>
<dbReference type="NCBIfam" id="TIGR00536">
    <property type="entry name" value="hemK_fam"/>
    <property type="match status" value="1"/>
</dbReference>
<dbReference type="RefSeq" id="WP_091230930.1">
    <property type="nucleotide sequence ID" value="NZ_FMKA01000003.1"/>
</dbReference>
<comment type="catalytic activity">
    <reaction evidence="4 5">
        <text>L-glutaminyl-[peptide chain release factor] + S-adenosyl-L-methionine = N(5)-methyl-L-glutaminyl-[peptide chain release factor] + S-adenosyl-L-homocysteine + H(+)</text>
        <dbReference type="Rhea" id="RHEA:42896"/>
        <dbReference type="Rhea" id="RHEA-COMP:10271"/>
        <dbReference type="Rhea" id="RHEA-COMP:10272"/>
        <dbReference type="ChEBI" id="CHEBI:15378"/>
        <dbReference type="ChEBI" id="CHEBI:30011"/>
        <dbReference type="ChEBI" id="CHEBI:57856"/>
        <dbReference type="ChEBI" id="CHEBI:59789"/>
        <dbReference type="ChEBI" id="CHEBI:61891"/>
        <dbReference type="EC" id="2.1.1.297"/>
    </reaction>
</comment>
<dbReference type="InterPro" id="IPR040758">
    <property type="entry name" value="PrmC_N"/>
</dbReference>
<dbReference type="PANTHER" id="PTHR18895">
    <property type="entry name" value="HEMK METHYLTRANSFERASE"/>
    <property type="match status" value="1"/>
</dbReference>
<dbReference type="Pfam" id="PF17827">
    <property type="entry name" value="PrmC_N"/>
    <property type="match status" value="1"/>
</dbReference>
<dbReference type="InterPro" id="IPR004556">
    <property type="entry name" value="HemK-like"/>
</dbReference>
<dbReference type="Gene3D" id="1.10.8.10">
    <property type="entry name" value="DNA helicase RuvA subunit, C-terminal domain"/>
    <property type="match status" value="1"/>
</dbReference>
<dbReference type="GO" id="GO:0102559">
    <property type="term" value="F:peptide chain release factor N(5)-glutamine methyltransferase activity"/>
    <property type="evidence" value="ECO:0007669"/>
    <property type="project" value="UniProtKB-EC"/>
</dbReference>
<evidence type="ECO:0000313" key="9">
    <source>
        <dbReference type="Proteomes" id="UP000199315"/>
    </source>
</evidence>
<dbReference type="PROSITE" id="PS00092">
    <property type="entry name" value="N6_MTASE"/>
    <property type="match status" value="1"/>
</dbReference>
<proteinExistence type="inferred from homology"/>
<dbReference type="STRING" id="1619234.SAMN05421730_1003162"/>
<dbReference type="GO" id="GO:0032259">
    <property type="term" value="P:methylation"/>
    <property type="evidence" value="ECO:0007669"/>
    <property type="project" value="UniProtKB-KW"/>
</dbReference>
<evidence type="ECO:0000256" key="2">
    <source>
        <dbReference type="ARBA" id="ARBA00022679"/>
    </source>
</evidence>
<evidence type="ECO:0000256" key="1">
    <source>
        <dbReference type="ARBA" id="ARBA00022603"/>
    </source>
</evidence>
<name>A0A1D3TR03_9FIRM</name>
<accession>A0A1D3TR03</accession>
<keyword evidence="2 5" id="KW-0808">Transferase</keyword>
<reference evidence="8 9" key="1">
    <citation type="submission" date="2016-09" db="EMBL/GenBank/DDBJ databases">
        <authorList>
            <person name="Capua I."/>
            <person name="De Benedictis P."/>
            <person name="Joannis T."/>
            <person name="Lombin L.H."/>
            <person name="Cattoli G."/>
        </authorList>
    </citation>
    <scope>NUCLEOTIDE SEQUENCE [LARGE SCALE GENOMIC DNA]</scope>
    <source>
        <strain evidence="8 9">GluBS11</strain>
    </source>
</reference>
<feature type="binding site" evidence="5">
    <location>
        <begin position="182"/>
        <end position="185"/>
    </location>
    <ligand>
        <name>substrate</name>
    </ligand>
</feature>
<feature type="domain" description="Release factor glutamine methyltransferase N-terminal" evidence="7">
    <location>
        <begin position="5"/>
        <end position="75"/>
    </location>
</feature>
<feature type="domain" description="Methyltransferase small" evidence="6">
    <location>
        <begin position="97"/>
        <end position="186"/>
    </location>
</feature>
<dbReference type="InterPro" id="IPR007848">
    <property type="entry name" value="Small_mtfrase_dom"/>
</dbReference>
<gene>
    <name evidence="5" type="primary">prmC</name>
    <name evidence="8" type="ORF">SAMN05421730_1003162</name>
</gene>
<keyword evidence="3 5" id="KW-0949">S-adenosyl-L-methionine</keyword>
<protein>
    <recommendedName>
        <fullName evidence="5">Release factor glutamine methyltransferase</fullName>
        <shortName evidence="5">RF MTase</shortName>
        <ecNumber evidence="5">2.1.1.297</ecNumber>
    </recommendedName>
    <alternativeName>
        <fullName evidence="5">N5-glutamine methyltransferase PrmC</fullName>
    </alternativeName>
    <alternativeName>
        <fullName evidence="5">Protein-(glutamine-N5) MTase PrmC</fullName>
    </alternativeName>
    <alternativeName>
        <fullName evidence="5">Protein-glutamine N-methyltransferase PrmC</fullName>
    </alternativeName>
</protein>
<evidence type="ECO:0000256" key="3">
    <source>
        <dbReference type="ARBA" id="ARBA00022691"/>
    </source>
</evidence>
<dbReference type="CDD" id="cd02440">
    <property type="entry name" value="AdoMet_MTases"/>
    <property type="match status" value="1"/>
</dbReference>
<dbReference type="InterPro" id="IPR019874">
    <property type="entry name" value="RF_methyltr_PrmC"/>
</dbReference>
<organism evidence="8 9">
    <name type="scientific">Anaerobium acetethylicum</name>
    <dbReference type="NCBI Taxonomy" id="1619234"/>
    <lineage>
        <taxon>Bacteria</taxon>
        <taxon>Bacillati</taxon>
        <taxon>Bacillota</taxon>
        <taxon>Clostridia</taxon>
        <taxon>Lachnospirales</taxon>
        <taxon>Lachnospiraceae</taxon>
        <taxon>Anaerobium</taxon>
    </lineage>
</organism>
<comment type="caution">
    <text evidence="5">Lacks conserved residue(s) required for the propagation of feature annotation.</text>
</comment>
<evidence type="ECO:0000259" key="6">
    <source>
        <dbReference type="Pfam" id="PF05175"/>
    </source>
</evidence>